<accession>D7G047</accession>
<comment type="caution">
    <text evidence="1">Lacks conserved residue(s) required for the propagation of feature annotation.</text>
</comment>
<dbReference type="GO" id="GO:0005694">
    <property type="term" value="C:chromosome"/>
    <property type="evidence" value="ECO:0007669"/>
    <property type="project" value="InterPro"/>
</dbReference>
<dbReference type="STRING" id="2880.D7G047"/>
<name>D7G047_ECTSI</name>
<keyword evidence="5" id="KW-1185">Reference proteome</keyword>
<evidence type="ECO:0000256" key="1">
    <source>
        <dbReference type="PROSITE-ProRule" id="PRU01382"/>
    </source>
</evidence>
<evidence type="ECO:0000313" key="4">
    <source>
        <dbReference type="EMBL" id="CBJ32929.1"/>
    </source>
</evidence>
<dbReference type="GO" id="GO:0005730">
    <property type="term" value="C:nucleolus"/>
    <property type="evidence" value="ECO:0007669"/>
    <property type="project" value="TreeGrafter"/>
</dbReference>
<dbReference type="AlphaFoldDB" id="D7G047"/>
<evidence type="ECO:0000256" key="2">
    <source>
        <dbReference type="SAM" id="MobiDB-lite"/>
    </source>
</evidence>
<dbReference type="GO" id="GO:0003917">
    <property type="term" value="F:DNA topoisomerase type I (single strand cut, ATP-independent) activity"/>
    <property type="evidence" value="ECO:0007669"/>
    <property type="project" value="InterPro"/>
</dbReference>
<dbReference type="PANTHER" id="PTHR10290:SF3">
    <property type="entry name" value="DNA TOPOISOMERASE 1"/>
    <property type="match status" value="1"/>
</dbReference>
<feature type="compositionally biased region" description="Basic and acidic residues" evidence="2">
    <location>
        <begin position="107"/>
        <end position="122"/>
    </location>
</feature>
<reference evidence="4 5" key="1">
    <citation type="journal article" date="2010" name="Nature">
        <title>The Ectocarpus genome and the independent evolution of multicellularity in brown algae.</title>
        <authorList>
            <person name="Cock J.M."/>
            <person name="Sterck L."/>
            <person name="Rouze P."/>
            <person name="Scornet D."/>
            <person name="Allen A.E."/>
            <person name="Amoutzias G."/>
            <person name="Anthouard V."/>
            <person name="Artiguenave F."/>
            <person name="Aury J.M."/>
            <person name="Badger J.H."/>
            <person name="Beszteri B."/>
            <person name="Billiau K."/>
            <person name="Bonnet E."/>
            <person name="Bothwell J.H."/>
            <person name="Bowler C."/>
            <person name="Boyen C."/>
            <person name="Brownlee C."/>
            <person name="Carrano C.J."/>
            <person name="Charrier B."/>
            <person name="Cho G.Y."/>
            <person name="Coelho S.M."/>
            <person name="Collen J."/>
            <person name="Corre E."/>
            <person name="Da Silva C."/>
            <person name="Delage L."/>
            <person name="Delaroque N."/>
            <person name="Dittami S.M."/>
            <person name="Doulbeau S."/>
            <person name="Elias M."/>
            <person name="Farnham G."/>
            <person name="Gachon C.M."/>
            <person name="Gschloessl B."/>
            <person name="Heesch S."/>
            <person name="Jabbari K."/>
            <person name="Jubin C."/>
            <person name="Kawai H."/>
            <person name="Kimura K."/>
            <person name="Kloareg B."/>
            <person name="Kupper F.C."/>
            <person name="Lang D."/>
            <person name="Le Bail A."/>
            <person name="Leblanc C."/>
            <person name="Lerouge P."/>
            <person name="Lohr M."/>
            <person name="Lopez P.J."/>
            <person name="Martens C."/>
            <person name="Maumus F."/>
            <person name="Michel G."/>
            <person name="Miranda-Saavedra D."/>
            <person name="Morales J."/>
            <person name="Moreau H."/>
            <person name="Motomura T."/>
            <person name="Nagasato C."/>
            <person name="Napoli C.A."/>
            <person name="Nelson D.R."/>
            <person name="Nyvall-Collen P."/>
            <person name="Peters A.F."/>
            <person name="Pommier C."/>
            <person name="Potin P."/>
            <person name="Poulain J."/>
            <person name="Quesneville H."/>
            <person name="Read B."/>
            <person name="Rensing S.A."/>
            <person name="Ritter A."/>
            <person name="Rousvoal S."/>
            <person name="Samanta M."/>
            <person name="Samson G."/>
            <person name="Schroeder D.C."/>
            <person name="Segurens B."/>
            <person name="Strittmatter M."/>
            <person name="Tonon T."/>
            <person name="Tregear J.W."/>
            <person name="Valentin K."/>
            <person name="von Dassow P."/>
            <person name="Yamagishi T."/>
            <person name="Van de Peer Y."/>
            <person name="Wincker P."/>
        </authorList>
    </citation>
    <scope>NUCLEOTIDE SEQUENCE [LARGE SCALE GENOMIC DNA]</scope>
    <source>
        <strain evidence="5">Ec32 / CCAP1310/4</strain>
    </source>
</reference>
<proteinExistence type="predicted"/>
<evidence type="ECO:0000313" key="5">
    <source>
        <dbReference type="Proteomes" id="UP000002630"/>
    </source>
</evidence>
<dbReference type="OrthoDB" id="2412872at2759"/>
<dbReference type="InterPro" id="IPR051062">
    <property type="entry name" value="Topoisomerase_IB"/>
</dbReference>
<dbReference type="GO" id="GO:0007059">
    <property type="term" value="P:chromosome segregation"/>
    <property type="evidence" value="ECO:0007669"/>
    <property type="project" value="TreeGrafter"/>
</dbReference>
<feature type="region of interest" description="Disordered" evidence="2">
    <location>
        <begin position="54"/>
        <end position="122"/>
    </location>
</feature>
<feature type="domain" description="Topoisomerase I C-terminal" evidence="3">
    <location>
        <begin position="1"/>
        <end position="41"/>
    </location>
</feature>
<dbReference type="PANTHER" id="PTHR10290">
    <property type="entry name" value="DNA TOPOISOMERASE I"/>
    <property type="match status" value="1"/>
</dbReference>
<dbReference type="GO" id="GO:0003677">
    <property type="term" value="F:DNA binding"/>
    <property type="evidence" value="ECO:0007669"/>
    <property type="project" value="UniProtKB-UniRule"/>
</dbReference>
<dbReference type="InterPro" id="IPR025834">
    <property type="entry name" value="TopoI_C_dom"/>
</dbReference>
<dbReference type="EMBL" id="FN648590">
    <property type="protein sequence ID" value="CBJ32929.1"/>
    <property type="molecule type" value="Genomic_DNA"/>
</dbReference>
<dbReference type="Gene3D" id="1.10.132.10">
    <property type="match status" value="1"/>
</dbReference>
<dbReference type="GO" id="GO:0006260">
    <property type="term" value="P:DNA replication"/>
    <property type="evidence" value="ECO:0007669"/>
    <property type="project" value="TreeGrafter"/>
</dbReference>
<dbReference type="InParanoid" id="D7G047"/>
<dbReference type="PROSITE" id="PS52038">
    <property type="entry name" value="TOPO_IB_2"/>
    <property type="match status" value="1"/>
</dbReference>
<gene>
    <name evidence="4" type="ORF">Esi_0393_0020</name>
</gene>
<feature type="compositionally biased region" description="Low complexity" evidence="2">
    <location>
        <begin position="69"/>
        <end position="105"/>
    </location>
</feature>
<dbReference type="GO" id="GO:0006265">
    <property type="term" value="P:DNA topological change"/>
    <property type="evidence" value="ECO:0007669"/>
    <property type="project" value="InterPro"/>
</dbReference>
<dbReference type="Pfam" id="PF14370">
    <property type="entry name" value="Topo_C_assoc"/>
    <property type="match status" value="1"/>
</dbReference>
<evidence type="ECO:0000259" key="3">
    <source>
        <dbReference type="Pfam" id="PF14370"/>
    </source>
</evidence>
<organism evidence="4 5">
    <name type="scientific">Ectocarpus siliculosus</name>
    <name type="common">Brown alga</name>
    <name type="synonym">Conferva siliculosa</name>
    <dbReference type="NCBI Taxonomy" id="2880"/>
    <lineage>
        <taxon>Eukaryota</taxon>
        <taxon>Sar</taxon>
        <taxon>Stramenopiles</taxon>
        <taxon>Ochrophyta</taxon>
        <taxon>PX clade</taxon>
        <taxon>Phaeophyceae</taxon>
        <taxon>Ectocarpales</taxon>
        <taxon>Ectocarpaceae</taxon>
        <taxon>Ectocarpus</taxon>
    </lineage>
</organism>
<dbReference type="eggNOG" id="KOG0981">
    <property type="taxonomic scope" value="Eukaryota"/>
</dbReference>
<dbReference type="Proteomes" id="UP000002630">
    <property type="component" value="Linkage Group LG26"/>
</dbReference>
<sequence>MDPRMSVAWCKRHEVPVEKVFAKTLQNKFVWAMNVPPDWNFSYETLYNSKQSVLDVPRPPGGGKKKADAAAATATAKTPPKTAAAAAAAKKPAAAAASASAASPKNPEVKGKGKAKKVEERR</sequence>
<dbReference type="EMBL" id="FN649751">
    <property type="protein sequence ID" value="CBJ32929.1"/>
    <property type="molecule type" value="Genomic_DNA"/>
</dbReference>
<dbReference type="InterPro" id="IPR014727">
    <property type="entry name" value="TopoI_cat_a/b-sub_euk"/>
</dbReference>
<protein>
    <recommendedName>
        <fullName evidence="3">Topoisomerase I C-terminal domain-containing protein</fullName>
    </recommendedName>
</protein>
<keyword evidence="1" id="KW-0238">DNA-binding</keyword>